<dbReference type="RefSeq" id="XP_018063817.1">
    <property type="nucleotide sequence ID" value="XM_018206499.1"/>
</dbReference>
<name>A0A132BAL6_MOLSC</name>
<proteinExistence type="predicted"/>
<dbReference type="InParanoid" id="A0A132BAL6"/>
<accession>A0A132BAL6</accession>
<feature type="region of interest" description="Disordered" evidence="1">
    <location>
        <begin position="129"/>
        <end position="176"/>
    </location>
</feature>
<reference evidence="2 3" key="1">
    <citation type="submission" date="2015-10" db="EMBL/GenBank/DDBJ databases">
        <title>Full genome of DAOMC 229536 Phialocephala scopiformis, a fungal endophyte of spruce producing the potent anti-insectan compound rugulosin.</title>
        <authorList>
            <consortium name="DOE Joint Genome Institute"/>
            <person name="Walker A.K."/>
            <person name="Frasz S.L."/>
            <person name="Seifert K.A."/>
            <person name="Miller J.D."/>
            <person name="Mondo S.J."/>
            <person name="Labutti K."/>
            <person name="Lipzen A."/>
            <person name="Dockter R."/>
            <person name="Kennedy M."/>
            <person name="Grigoriev I.V."/>
            <person name="Spatafora J.W."/>
        </authorList>
    </citation>
    <scope>NUCLEOTIDE SEQUENCE [LARGE SCALE GENOMIC DNA]</scope>
    <source>
        <strain evidence="2 3">CBS 120377</strain>
    </source>
</reference>
<sequence>MCSCKIWIPRPPKSINKVIRIRPTRTQKLMQSLPANLTMLNITNLNTLRRVSNRQPLSLGSRPNHRHRVTEPVHVFTLGSIRVTQTPLAPGSFNTRTPAHQLADLLLQHRRPSRDPRIFRHPELEPAKFSRVKKGAQSVQDRHPVETNEQTTEEAEGGQVEVDGDPREVRQAGIGS</sequence>
<gene>
    <name evidence="2" type="ORF">LY89DRAFT_288295</name>
</gene>
<dbReference type="Proteomes" id="UP000070700">
    <property type="component" value="Unassembled WGS sequence"/>
</dbReference>
<keyword evidence="3" id="KW-1185">Reference proteome</keyword>
<dbReference type="EMBL" id="KQ947432">
    <property type="protein sequence ID" value="KUJ09462.1"/>
    <property type="molecule type" value="Genomic_DNA"/>
</dbReference>
<dbReference type="KEGG" id="psco:LY89DRAFT_288295"/>
<dbReference type="GeneID" id="28816225"/>
<evidence type="ECO:0000256" key="1">
    <source>
        <dbReference type="SAM" id="MobiDB-lite"/>
    </source>
</evidence>
<evidence type="ECO:0000313" key="2">
    <source>
        <dbReference type="EMBL" id="KUJ09462.1"/>
    </source>
</evidence>
<organism evidence="2 3">
    <name type="scientific">Mollisia scopiformis</name>
    <name type="common">Conifer needle endophyte fungus</name>
    <name type="synonym">Phialocephala scopiformis</name>
    <dbReference type="NCBI Taxonomy" id="149040"/>
    <lineage>
        <taxon>Eukaryota</taxon>
        <taxon>Fungi</taxon>
        <taxon>Dikarya</taxon>
        <taxon>Ascomycota</taxon>
        <taxon>Pezizomycotina</taxon>
        <taxon>Leotiomycetes</taxon>
        <taxon>Helotiales</taxon>
        <taxon>Mollisiaceae</taxon>
        <taxon>Mollisia</taxon>
    </lineage>
</organism>
<protein>
    <submittedName>
        <fullName evidence="2">Uncharacterized protein</fullName>
    </submittedName>
</protein>
<dbReference type="AlphaFoldDB" id="A0A132BAL6"/>
<evidence type="ECO:0000313" key="3">
    <source>
        <dbReference type="Proteomes" id="UP000070700"/>
    </source>
</evidence>